<evidence type="ECO:0000313" key="4">
    <source>
        <dbReference type="Proteomes" id="UP000516117"/>
    </source>
</evidence>
<protein>
    <submittedName>
        <fullName evidence="3">Transposase</fullName>
    </submittedName>
</protein>
<dbReference type="Pfam" id="PF02371">
    <property type="entry name" value="Transposase_20"/>
    <property type="match status" value="1"/>
</dbReference>
<dbReference type="EMBL" id="CP060789">
    <property type="protein sequence ID" value="QNP56066.1"/>
    <property type="molecule type" value="Genomic_DNA"/>
</dbReference>
<dbReference type="PANTHER" id="PTHR33055:SF16">
    <property type="entry name" value="TRANSPOSASE FOR INSERTION SEQUENCE ELEMENT IS1547"/>
    <property type="match status" value="1"/>
</dbReference>
<evidence type="ECO:0000313" key="3">
    <source>
        <dbReference type="EMBL" id="QNP56066.1"/>
    </source>
</evidence>
<evidence type="ECO:0000256" key="1">
    <source>
        <dbReference type="SAM" id="MobiDB-lite"/>
    </source>
</evidence>
<reference evidence="3 4" key="1">
    <citation type="submission" date="2020-08" db="EMBL/GenBank/DDBJ databases">
        <title>Genome sequence of Tessaracoccus defluvii JCM 17540T.</title>
        <authorList>
            <person name="Hyun D.-W."/>
            <person name="Bae J.-W."/>
        </authorList>
    </citation>
    <scope>NUCLEOTIDE SEQUENCE [LARGE SCALE GENOMIC DNA]</scope>
    <source>
        <strain evidence="3 4">JCM 17540</strain>
    </source>
</reference>
<evidence type="ECO:0000259" key="2">
    <source>
        <dbReference type="Pfam" id="PF02371"/>
    </source>
</evidence>
<dbReference type="Proteomes" id="UP000516117">
    <property type="component" value="Chromosome"/>
</dbReference>
<organism evidence="3 4">
    <name type="scientific">Tessaracoccus defluvii</name>
    <dbReference type="NCBI Taxonomy" id="1285901"/>
    <lineage>
        <taxon>Bacteria</taxon>
        <taxon>Bacillati</taxon>
        <taxon>Actinomycetota</taxon>
        <taxon>Actinomycetes</taxon>
        <taxon>Propionibacteriales</taxon>
        <taxon>Propionibacteriaceae</taxon>
        <taxon>Tessaracoccus</taxon>
    </lineage>
</organism>
<sequence>MTCLPPLPASSGNTTRHRLNRGGDRRLNKAIHTIMLTRWRGHPETRAYIERRRAEGLPTRHIQRCLKRAIARRVFNLLNT</sequence>
<dbReference type="GO" id="GO:0004803">
    <property type="term" value="F:transposase activity"/>
    <property type="evidence" value="ECO:0007669"/>
    <property type="project" value="InterPro"/>
</dbReference>
<dbReference type="GO" id="GO:0003677">
    <property type="term" value="F:DNA binding"/>
    <property type="evidence" value="ECO:0007669"/>
    <property type="project" value="InterPro"/>
</dbReference>
<dbReference type="InterPro" id="IPR047650">
    <property type="entry name" value="Transpos_IS110"/>
</dbReference>
<dbReference type="PANTHER" id="PTHR33055">
    <property type="entry name" value="TRANSPOSASE FOR INSERTION SEQUENCE ELEMENT IS1111A"/>
    <property type="match status" value="1"/>
</dbReference>
<keyword evidence="4" id="KW-1185">Reference proteome</keyword>
<dbReference type="AlphaFoldDB" id="A0A7H0H6A0"/>
<feature type="region of interest" description="Disordered" evidence="1">
    <location>
        <begin position="1"/>
        <end position="22"/>
    </location>
</feature>
<dbReference type="GO" id="GO:0006313">
    <property type="term" value="P:DNA transposition"/>
    <property type="evidence" value="ECO:0007669"/>
    <property type="project" value="InterPro"/>
</dbReference>
<feature type="domain" description="Transposase IS116/IS110/IS902 C-terminal" evidence="2">
    <location>
        <begin position="3"/>
        <end position="49"/>
    </location>
</feature>
<accession>A0A7H0H6A0</accession>
<dbReference type="InterPro" id="IPR003346">
    <property type="entry name" value="Transposase_20"/>
</dbReference>
<proteinExistence type="predicted"/>
<dbReference type="KEGG" id="tdf:H9L22_00575"/>
<name>A0A7H0H6A0_9ACTN</name>
<gene>
    <name evidence="3" type="ORF">H9L22_00575</name>
</gene>